<dbReference type="PANTHER" id="PTHR10281:SF4">
    <property type="entry name" value="NEUFERRICIN"/>
    <property type="match status" value="1"/>
</dbReference>
<feature type="compositionally biased region" description="Basic and acidic residues" evidence="2">
    <location>
        <begin position="262"/>
        <end position="271"/>
    </location>
</feature>
<dbReference type="PANTHER" id="PTHR10281">
    <property type="entry name" value="MEMBRANE-ASSOCIATED PROGESTERONE RECEPTOR COMPONENT-RELATED"/>
    <property type="match status" value="1"/>
</dbReference>
<dbReference type="SMART" id="SM01117">
    <property type="entry name" value="Cyt-b5"/>
    <property type="match status" value="1"/>
</dbReference>
<name>A0A0N4USG2_ENTVE</name>
<dbReference type="Gene3D" id="3.10.120.10">
    <property type="entry name" value="Cytochrome b5-like heme/steroid binding domain"/>
    <property type="match status" value="1"/>
</dbReference>
<dbReference type="STRING" id="51028.A0A0N4USG2"/>
<reference evidence="6" key="1">
    <citation type="submission" date="2017-02" db="UniProtKB">
        <authorList>
            <consortium name="WormBaseParasite"/>
        </authorList>
    </citation>
    <scope>IDENTIFICATION</scope>
</reference>
<dbReference type="Proteomes" id="UP000274131">
    <property type="component" value="Unassembled WGS sequence"/>
</dbReference>
<dbReference type="AlphaFoldDB" id="A0A0N4USG2"/>
<evidence type="ECO:0000313" key="4">
    <source>
        <dbReference type="EMBL" id="VDD84884.1"/>
    </source>
</evidence>
<accession>A0A0N4USG2</accession>
<dbReference type="InterPro" id="IPR036400">
    <property type="entry name" value="Cyt_B5-like_heme/steroid_sf"/>
</dbReference>
<sequence length="294" mass="32737">YYLTISAFFQNSYINSFLEATTNLFAFGEEETENEKHYRSKSLRNKVGSGGSKLDVLKEDLHSLPVFTSEQLALFDGSRPSKGVYLALLGRVYNVEKGRKHYAPGGGYHFFAGRDATRAFVTGDFSESGLVDDVSELGPRDLIGILDWVNFYEKGYELIGVVRGKYYDQSGRPTHQLQKVIGLMEDAMHWQQLQTKEAEIFPPCNSEYHSSVGGRVWCSSKSGGVNRDWIGVPRKLFSAASKTFRCVCVKDFGPPLSSYPNADEKGGRGDLDNPNLSEYPGCKPTSNSCKLDKT</sequence>
<evidence type="ECO:0000259" key="3">
    <source>
        <dbReference type="SMART" id="SM01117"/>
    </source>
</evidence>
<evidence type="ECO:0000313" key="6">
    <source>
        <dbReference type="WBParaSite" id="EVEC_0000002601-mRNA-1"/>
    </source>
</evidence>
<dbReference type="WBParaSite" id="EVEC_0000002601-mRNA-1">
    <property type="protein sequence ID" value="EVEC_0000002601-mRNA-1"/>
    <property type="gene ID" value="EVEC_0000002601"/>
</dbReference>
<dbReference type="InterPro" id="IPR001199">
    <property type="entry name" value="Cyt_B5-like_heme/steroid-bd"/>
</dbReference>
<comment type="similarity">
    <text evidence="1">Belongs to the cytochrome b5 family. MAPR subfamily.</text>
</comment>
<dbReference type="GO" id="GO:0012505">
    <property type="term" value="C:endomembrane system"/>
    <property type="evidence" value="ECO:0007669"/>
    <property type="project" value="TreeGrafter"/>
</dbReference>
<organism evidence="6">
    <name type="scientific">Enterobius vermicularis</name>
    <name type="common">Human pinworm</name>
    <dbReference type="NCBI Taxonomy" id="51028"/>
    <lineage>
        <taxon>Eukaryota</taxon>
        <taxon>Metazoa</taxon>
        <taxon>Ecdysozoa</taxon>
        <taxon>Nematoda</taxon>
        <taxon>Chromadorea</taxon>
        <taxon>Rhabditida</taxon>
        <taxon>Spirurina</taxon>
        <taxon>Oxyuridomorpha</taxon>
        <taxon>Oxyuroidea</taxon>
        <taxon>Oxyuridae</taxon>
        <taxon>Enterobius</taxon>
    </lineage>
</organism>
<dbReference type="SUPFAM" id="SSF55856">
    <property type="entry name" value="Cytochrome b5-like heme/steroid binding domain"/>
    <property type="match status" value="1"/>
</dbReference>
<reference evidence="4 5" key="2">
    <citation type="submission" date="2018-10" db="EMBL/GenBank/DDBJ databases">
        <authorList>
            <consortium name="Pathogen Informatics"/>
        </authorList>
    </citation>
    <scope>NUCLEOTIDE SEQUENCE [LARGE SCALE GENOMIC DNA]</scope>
</reference>
<evidence type="ECO:0000256" key="2">
    <source>
        <dbReference type="SAM" id="MobiDB-lite"/>
    </source>
</evidence>
<dbReference type="EMBL" id="UXUI01000011">
    <property type="protein sequence ID" value="VDD84884.1"/>
    <property type="molecule type" value="Genomic_DNA"/>
</dbReference>
<keyword evidence="5" id="KW-1185">Reference proteome</keyword>
<feature type="compositionally biased region" description="Polar residues" evidence="2">
    <location>
        <begin position="284"/>
        <end position="294"/>
    </location>
</feature>
<feature type="region of interest" description="Disordered" evidence="2">
    <location>
        <begin position="258"/>
        <end position="294"/>
    </location>
</feature>
<gene>
    <name evidence="4" type="ORF">EVEC_LOCUS27</name>
</gene>
<evidence type="ECO:0000256" key="1">
    <source>
        <dbReference type="ARBA" id="ARBA00038357"/>
    </source>
</evidence>
<proteinExistence type="inferred from homology"/>
<dbReference type="InterPro" id="IPR050577">
    <property type="entry name" value="MAPR/NEUFC/NENF-like"/>
</dbReference>
<dbReference type="OrthoDB" id="10257697at2759"/>
<feature type="domain" description="Cytochrome b5 heme-binding" evidence="3">
    <location>
        <begin position="67"/>
        <end position="163"/>
    </location>
</feature>
<evidence type="ECO:0000313" key="5">
    <source>
        <dbReference type="Proteomes" id="UP000274131"/>
    </source>
</evidence>
<dbReference type="Pfam" id="PF00173">
    <property type="entry name" value="Cyt-b5"/>
    <property type="match status" value="1"/>
</dbReference>
<protein>
    <submittedName>
        <fullName evidence="6">Cytochrome b5 heme-binding domain-containing protein</fullName>
    </submittedName>
</protein>
<dbReference type="GO" id="GO:0016020">
    <property type="term" value="C:membrane"/>
    <property type="evidence" value="ECO:0007669"/>
    <property type="project" value="TreeGrafter"/>
</dbReference>